<evidence type="ECO:0000313" key="2">
    <source>
        <dbReference type="Proteomes" id="UP001157006"/>
    </source>
</evidence>
<name>A0AAV1AXP5_VICFA</name>
<dbReference type="EMBL" id="OX451740">
    <property type="protein sequence ID" value="CAI8615224.1"/>
    <property type="molecule type" value="Genomic_DNA"/>
</dbReference>
<dbReference type="Proteomes" id="UP001157006">
    <property type="component" value="Chromosome 5"/>
</dbReference>
<reference evidence="1 2" key="1">
    <citation type="submission" date="2023-01" db="EMBL/GenBank/DDBJ databases">
        <authorList>
            <person name="Kreplak J."/>
        </authorList>
    </citation>
    <scope>NUCLEOTIDE SEQUENCE [LARGE SCALE GENOMIC DNA]</scope>
</reference>
<sequence>MVSHLKTLYLCSGDEHKNTIREAIENNSIVFAAFEETLRGLEQWICRRYTRIHVMSWACHHPDGLVRVTLGTKEARSHIVGIAKPSTIDFDKLDANMGIVLVIKPQNRQDCRSGNQKALQQLHILECLTTWRDADGISKLVDSVLGSSEQEKLGHKGVHIDE</sequence>
<keyword evidence="2" id="KW-1185">Reference proteome</keyword>
<proteinExistence type="predicted"/>
<accession>A0AAV1AXP5</accession>
<gene>
    <name evidence="1" type="ORF">VFH_V168400</name>
</gene>
<evidence type="ECO:0000313" key="1">
    <source>
        <dbReference type="EMBL" id="CAI8615224.1"/>
    </source>
</evidence>
<protein>
    <submittedName>
        <fullName evidence="1">Uncharacterized protein</fullName>
    </submittedName>
</protein>
<organism evidence="1 2">
    <name type="scientific">Vicia faba</name>
    <name type="common">Broad bean</name>
    <name type="synonym">Faba vulgaris</name>
    <dbReference type="NCBI Taxonomy" id="3906"/>
    <lineage>
        <taxon>Eukaryota</taxon>
        <taxon>Viridiplantae</taxon>
        <taxon>Streptophyta</taxon>
        <taxon>Embryophyta</taxon>
        <taxon>Tracheophyta</taxon>
        <taxon>Spermatophyta</taxon>
        <taxon>Magnoliopsida</taxon>
        <taxon>eudicotyledons</taxon>
        <taxon>Gunneridae</taxon>
        <taxon>Pentapetalae</taxon>
        <taxon>rosids</taxon>
        <taxon>fabids</taxon>
        <taxon>Fabales</taxon>
        <taxon>Fabaceae</taxon>
        <taxon>Papilionoideae</taxon>
        <taxon>50 kb inversion clade</taxon>
        <taxon>NPAAA clade</taxon>
        <taxon>Hologalegina</taxon>
        <taxon>IRL clade</taxon>
        <taxon>Fabeae</taxon>
        <taxon>Vicia</taxon>
    </lineage>
</organism>
<dbReference type="AlphaFoldDB" id="A0AAV1AXP5"/>